<evidence type="ECO:0000313" key="2">
    <source>
        <dbReference type="Proteomes" id="UP001501759"/>
    </source>
</evidence>
<protein>
    <submittedName>
        <fullName evidence="1">Uncharacterized protein</fullName>
    </submittedName>
</protein>
<gene>
    <name evidence="1" type="ORF">GCM10023335_54350</name>
</gene>
<comment type="caution">
    <text evidence="1">The sequence shown here is derived from an EMBL/GenBank/DDBJ whole genome shotgun (WGS) entry which is preliminary data.</text>
</comment>
<reference evidence="2" key="1">
    <citation type="journal article" date="2019" name="Int. J. Syst. Evol. Microbiol.">
        <title>The Global Catalogue of Microorganisms (GCM) 10K type strain sequencing project: providing services to taxonomists for standard genome sequencing and annotation.</title>
        <authorList>
            <consortium name="The Broad Institute Genomics Platform"/>
            <consortium name="The Broad Institute Genome Sequencing Center for Infectious Disease"/>
            <person name="Wu L."/>
            <person name="Ma J."/>
        </authorList>
    </citation>
    <scope>NUCLEOTIDE SEQUENCE [LARGE SCALE GENOMIC DNA]</scope>
    <source>
        <strain evidence="2">JCM 18409</strain>
    </source>
</reference>
<name>A0ABP9J6R3_9ACTN</name>
<organism evidence="1 2">
    <name type="scientific">Streptomyces siamensis</name>
    <dbReference type="NCBI Taxonomy" id="1274986"/>
    <lineage>
        <taxon>Bacteria</taxon>
        <taxon>Bacillati</taxon>
        <taxon>Actinomycetota</taxon>
        <taxon>Actinomycetes</taxon>
        <taxon>Kitasatosporales</taxon>
        <taxon>Streptomycetaceae</taxon>
        <taxon>Streptomyces</taxon>
    </lineage>
</organism>
<keyword evidence="2" id="KW-1185">Reference proteome</keyword>
<sequence length="78" mass="8266">MEEAGPVTVIDLCRVRAARAWATSAGATSYAVARSRQLRQRDLAGQPPSLGFARFFLVTTALFATGVAPQFLQPAGVT</sequence>
<proteinExistence type="predicted"/>
<dbReference type="EMBL" id="BAABKB010000021">
    <property type="protein sequence ID" value="GAA5022427.1"/>
    <property type="molecule type" value="Genomic_DNA"/>
</dbReference>
<accession>A0ABP9J6R3</accession>
<dbReference type="Proteomes" id="UP001501759">
    <property type="component" value="Unassembled WGS sequence"/>
</dbReference>
<evidence type="ECO:0000313" key="1">
    <source>
        <dbReference type="EMBL" id="GAA5022427.1"/>
    </source>
</evidence>